<comment type="caution">
    <text evidence="1">The sequence shown here is derived from an EMBL/GenBank/DDBJ whole genome shotgun (WGS) entry which is preliminary data.</text>
</comment>
<sequence>MIIRTYQRRSRGHGNGIGDSAYSTGDDGGYLRDSSSQDPPWSSSQESPFLTNPSSQDSACWSQVDFASAPDTYHSKKQGVESSFNHGAATSSRHKSNSQPLTKRDEEACFIGQKKRDESSILHDKLSMKRSKSEIENFGMEAEMGNPRLDWVENFGSRYGPLAPPTSTLMEAQESGEMMEHFDEANFAMDGLKPGQPLRVQRASMSSILSLCGSLQQRRLLRSHGLARPLLDAVVTLPVHDPSLALAAAAVLFFLAMDGQDEELLGSAICIRFLLKLLSSEYQAHVAENTSTFGMKLASLSSKLTRQKVNASSTGLDQGGTSVIAKVKALFASLKERSTGEGMQDAEQEQFSGDELSSKWLALLTLEKACLSTVVLEDTAGTVKKAGGQFKETLRELGGLNAISDLAADCLLNLKELLENGDSKPDSRLAALQKCEQSGGVSMLLRCLRVMENVTFLSEDNQKHLLDLKLVKGRTQSPNSFIALVLSAIKVCYELMHTFKKGRDVPGSIGGQRQTLYIACEEKEPSTVPEQTRLQAKIAQDDMSKDSKACQVVSYKSGELNLQVSSSRSFPSTSGKHEPAVKVSMQQNKHVSEKTVLYEFHGVAKVLGYQKNKKKSVAGLSALSASIKNSISMVDSSEPIDLEGMSKSFRFAQQLGSKSNRSRKNSEDMDFEDSQDPFAFDEDLDFGAKKQNKRTGKRRKPEKFISTKIVREPPGEKFMKGLSRELRGAETRSQSNGAVVGQEPTDFLDDTERSQYAPFAECLLSAVKVLMNLTNNNPDGCRQVAACGGLDTMATLVLGYCDKQKKSSELQKENVSAERVCFEEDLDLLVAVLGVLVNLIEKDDHIRARLASLNIPASTSPTSKNSQGPYRRDMISLLCLLFLSKQGAGEAAEAKEGKIQLEMDREANFRQGQREAEDMIVEAYAALLLAFLSRESDHVRLAISESLPGEGLLSLVPVLERFVAFHLSLNMLSAETHAVVRRVIDSCKQP</sequence>
<reference evidence="2" key="1">
    <citation type="journal article" date="2024" name="Proc. Natl. Acad. Sci. U.S.A.">
        <title>Extraordinary preservation of gene collinearity over three hundred million years revealed in homosporous lycophytes.</title>
        <authorList>
            <person name="Li C."/>
            <person name="Wickell D."/>
            <person name="Kuo L.Y."/>
            <person name="Chen X."/>
            <person name="Nie B."/>
            <person name="Liao X."/>
            <person name="Peng D."/>
            <person name="Ji J."/>
            <person name="Jenkins J."/>
            <person name="Williams M."/>
            <person name="Shu S."/>
            <person name="Plott C."/>
            <person name="Barry K."/>
            <person name="Rajasekar S."/>
            <person name="Grimwood J."/>
            <person name="Han X."/>
            <person name="Sun S."/>
            <person name="Hou Z."/>
            <person name="He W."/>
            <person name="Dai G."/>
            <person name="Sun C."/>
            <person name="Schmutz J."/>
            <person name="Leebens-Mack J.H."/>
            <person name="Li F.W."/>
            <person name="Wang L."/>
        </authorList>
    </citation>
    <scope>NUCLEOTIDE SEQUENCE [LARGE SCALE GENOMIC DNA]</scope>
    <source>
        <strain evidence="2">cv. PW_Plant_1</strain>
    </source>
</reference>
<protein>
    <submittedName>
        <fullName evidence="1">Uncharacterized protein</fullName>
    </submittedName>
</protein>
<gene>
    <name evidence="1" type="ORF">O6H91_19G031800</name>
</gene>
<accession>A0ACC2ATU0</accession>
<evidence type="ECO:0000313" key="1">
    <source>
        <dbReference type="EMBL" id="KAJ7520953.1"/>
    </source>
</evidence>
<dbReference type="Proteomes" id="UP001162992">
    <property type="component" value="Chromosome 19"/>
</dbReference>
<proteinExistence type="predicted"/>
<organism evidence="1 2">
    <name type="scientific">Diphasiastrum complanatum</name>
    <name type="common">Issler's clubmoss</name>
    <name type="synonym">Lycopodium complanatum</name>
    <dbReference type="NCBI Taxonomy" id="34168"/>
    <lineage>
        <taxon>Eukaryota</taxon>
        <taxon>Viridiplantae</taxon>
        <taxon>Streptophyta</taxon>
        <taxon>Embryophyta</taxon>
        <taxon>Tracheophyta</taxon>
        <taxon>Lycopodiopsida</taxon>
        <taxon>Lycopodiales</taxon>
        <taxon>Lycopodiaceae</taxon>
        <taxon>Lycopodioideae</taxon>
        <taxon>Diphasiastrum</taxon>
    </lineage>
</organism>
<evidence type="ECO:0000313" key="2">
    <source>
        <dbReference type="Proteomes" id="UP001162992"/>
    </source>
</evidence>
<keyword evidence="2" id="KW-1185">Reference proteome</keyword>
<name>A0ACC2ATU0_DIPCM</name>
<dbReference type="EMBL" id="CM055110">
    <property type="protein sequence ID" value="KAJ7520953.1"/>
    <property type="molecule type" value="Genomic_DNA"/>
</dbReference>